<reference evidence="4" key="1">
    <citation type="submission" date="2003-08" db="EMBL/GenBank/DDBJ databases">
        <authorList>
            <person name="Birren B."/>
            <person name="Nusbaum C."/>
            <person name="Abebe A."/>
            <person name="Abouelleil A."/>
            <person name="Adekoya E."/>
            <person name="Ait-zahra M."/>
            <person name="Allen N."/>
            <person name="Allen T."/>
            <person name="An P."/>
            <person name="Anderson M."/>
            <person name="Anderson S."/>
            <person name="Arachchi H."/>
            <person name="Armbruster J."/>
            <person name="Bachantsang P."/>
            <person name="Baldwin J."/>
            <person name="Barry A."/>
            <person name="Bayul T."/>
            <person name="Blitshsteyn B."/>
            <person name="Bloom T."/>
            <person name="Blye J."/>
            <person name="Boguslavskiy L."/>
            <person name="Borowsky M."/>
            <person name="Boukhgalter B."/>
            <person name="Brunache A."/>
            <person name="Butler J."/>
            <person name="Calixte N."/>
            <person name="Calvo S."/>
            <person name="Camarata J."/>
            <person name="Campo K."/>
            <person name="Chang J."/>
            <person name="Cheshatsang Y."/>
            <person name="Citroen M."/>
            <person name="Collymore A."/>
            <person name="Considine T."/>
            <person name="Cook A."/>
            <person name="Cooke P."/>
            <person name="Corum B."/>
            <person name="Cuomo C."/>
            <person name="David R."/>
            <person name="Dawoe T."/>
            <person name="Degray S."/>
            <person name="Dodge S."/>
            <person name="Dooley K."/>
            <person name="Dorje P."/>
            <person name="Dorjee K."/>
            <person name="Dorris L."/>
            <person name="Duffey N."/>
            <person name="Dupes A."/>
            <person name="Elkins T."/>
            <person name="Engels R."/>
            <person name="Erickson J."/>
            <person name="Farina A."/>
            <person name="Faro S."/>
            <person name="Ferreira P."/>
            <person name="Fischer H."/>
            <person name="Fitzgerald M."/>
            <person name="Foley K."/>
            <person name="Gage D."/>
            <person name="Galagan J."/>
            <person name="Gearin G."/>
            <person name="Gnerre S."/>
            <person name="Gnirke A."/>
            <person name="Goyette A."/>
            <person name="Graham J."/>
            <person name="Grandbois E."/>
            <person name="Gyaltsen K."/>
            <person name="Hafez N."/>
            <person name="Hagopian D."/>
            <person name="Hagos B."/>
            <person name="Hall J."/>
            <person name="Hatcher B."/>
            <person name="Heller A."/>
            <person name="Higgins H."/>
            <person name="Honan T."/>
            <person name="Horn A."/>
            <person name="Houde N."/>
            <person name="Hughes L."/>
            <person name="Hulme W."/>
            <person name="Husby E."/>
            <person name="Iliev I."/>
            <person name="Jaffe D."/>
            <person name="Jones C."/>
            <person name="Kamal M."/>
            <person name="Kamat A."/>
            <person name="Kamvysselis M."/>
            <person name="Karlsson E."/>
            <person name="Kells C."/>
            <person name="Kieu A."/>
            <person name="Kisner P."/>
            <person name="Kodira C."/>
            <person name="Kulbokas E."/>
            <person name="Labutti K."/>
            <person name="Lama D."/>
            <person name="Landers T."/>
            <person name="Leger J."/>
            <person name="Levine S."/>
            <person name="Lewis D."/>
            <person name="Lewis T."/>
            <person name="Lindblad-toh K."/>
            <person name="Liu X."/>
            <person name="Lokyitsang T."/>
            <person name="Lokyitsang Y."/>
            <person name="Lucien O."/>
            <person name="Lui A."/>
            <person name="Ma L.J."/>
            <person name="Mabbitt R."/>
            <person name="Macdonald J."/>
            <person name="Maclean C."/>
            <person name="Major J."/>
            <person name="Manning J."/>
            <person name="Marabella R."/>
            <person name="Maru K."/>
            <person name="Matthews C."/>
            <person name="Mauceli E."/>
            <person name="Mccarthy M."/>
            <person name="Mcdonough S."/>
            <person name="Mcghee T."/>
            <person name="Meldrim J."/>
            <person name="Meneus L."/>
            <person name="Mesirov J."/>
            <person name="Mihalev A."/>
            <person name="Mihova T."/>
            <person name="Mikkelsen T."/>
            <person name="Mlenga V."/>
            <person name="Moru K."/>
            <person name="Mozes J."/>
            <person name="Mulrain L."/>
            <person name="Munson G."/>
            <person name="Naylor J."/>
            <person name="Newes C."/>
            <person name="Nguyen C."/>
            <person name="Nguyen N."/>
            <person name="Nguyen T."/>
            <person name="Nicol R."/>
            <person name="Nielsen C."/>
            <person name="Nizzari M."/>
            <person name="Norbu C."/>
            <person name="Norbu N."/>
            <person name="O'donnell P."/>
            <person name="Okoawo O."/>
            <person name="O'leary S."/>
            <person name="Omotosho B."/>
            <person name="O'neill K."/>
            <person name="Osman S."/>
            <person name="Parker S."/>
            <person name="Perrin D."/>
            <person name="Phunkhang P."/>
            <person name="Piqani B."/>
            <person name="Purcell S."/>
            <person name="Rachupka T."/>
            <person name="Ramasamy U."/>
            <person name="Rameau R."/>
            <person name="Ray V."/>
            <person name="Raymond C."/>
            <person name="Retta R."/>
            <person name="Richardson S."/>
            <person name="Rise C."/>
            <person name="Rodriguez J."/>
            <person name="Rogers J."/>
            <person name="Rogov P."/>
            <person name="Rutman M."/>
            <person name="Schupbach R."/>
            <person name="Seaman C."/>
            <person name="Settipalli S."/>
            <person name="Sharpe T."/>
            <person name="Sheridan J."/>
            <person name="Sherpa N."/>
            <person name="Shi J."/>
            <person name="Smirnov S."/>
            <person name="Smith C."/>
            <person name="Sougnez C."/>
            <person name="Spencer B."/>
            <person name="Stalker J."/>
            <person name="Stange-thomann N."/>
            <person name="Stavropoulos S."/>
            <person name="Stetson K."/>
            <person name="Stone C."/>
            <person name="Stone S."/>
            <person name="Stubbs M."/>
            <person name="Talamas J."/>
            <person name="Tchuinga P."/>
            <person name="Tenzing P."/>
            <person name="Tesfaye S."/>
            <person name="Theodore J."/>
            <person name="Thoulutsang Y."/>
            <person name="Topham K."/>
            <person name="Towey S."/>
            <person name="Tsamla T."/>
            <person name="Tsomo N."/>
            <person name="Vallee D."/>
            <person name="Vassiliev H."/>
            <person name="Venkataraman V."/>
            <person name="Vinson J."/>
            <person name="Vo A."/>
            <person name="Wade C."/>
            <person name="Wang S."/>
            <person name="Wangchuk T."/>
            <person name="Wangdi T."/>
            <person name="Whittaker C."/>
            <person name="Wilkinson J."/>
            <person name="Wu Y."/>
            <person name="Wyman D."/>
            <person name="Yadav S."/>
            <person name="Yang S."/>
            <person name="Yang X."/>
            <person name="Yeager S."/>
            <person name="Yee E."/>
            <person name="Young G."/>
            <person name="Zainoun J."/>
            <person name="Zembeck L."/>
            <person name="Zimmer A."/>
            <person name="Zody M."/>
            <person name="Lander E."/>
        </authorList>
    </citation>
    <scope>NUCLEOTIDE SEQUENCE [LARGE SCALE GENOMIC DNA]</scope>
</reference>
<dbReference type="SMART" id="SM00033">
    <property type="entry name" value="CH"/>
    <property type="match status" value="1"/>
</dbReference>
<dbReference type="PRINTS" id="PR00888">
    <property type="entry name" value="SM22CALPONIN"/>
</dbReference>
<dbReference type="InterPro" id="IPR003096">
    <property type="entry name" value="SM22_calponin"/>
</dbReference>
<evidence type="ECO:0000256" key="1">
    <source>
        <dbReference type="SAM" id="MobiDB-lite"/>
    </source>
</evidence>
<dbReference type="InParanoid" id="H2YZ71"/>
<dbReference type="InterPro" id="IPR036872">
    <property type="entry name" value="CH_dom_sf"/>
</dbReference>
<reference evidence="3" key="3">
    <citation type="submission" date="2025-09" db="UniProtKB">
        <authorList>
            <consortium name="Ensembl"/>
        </authorList>
    </citation>
    <scope>IDENTIFICATION</scope>
</reference>
<dbReference type="AlphaFoldDB" id="H2YZ71"/>
<dbReference type="Gene3D" id="1.10.418.10">
    <property type="entry name" value="Calponin-like domain"/>
    <property type="match status" value="1"/>
</dbReference>
<dbReference type="SUPFAM" id="SSF47576">
    <property type="entry name" value="Calponin-homology domain, CH-domain"/>
    <property type="match status" value="1"/>
</dbReference>
<proteinExistence type="predicted"/>
<sequence>MKKGYAYGLSAEVARKIEGKRDRAKEDEAVAWIEAIADIKFDSDISYEANLRSGEILCKLINKLKPKSVKKISTGTKPFQLMENINNFLKSVEAYGVPKGDLFQTVDLYEASNVPQVTATLFALGRVSQGKPEWDENSSSFKNWPTLGPKQSAENKREFDEKTIIEGKKIIGIQAAQQTSLASQAGQSFVDSTMSLVKFFESTFQLISCVNKRQ</sequence>
<dbReference type="Pfam" id="PF00307">
    <property type="entry name" value="CH"/>
    <property type="match status" value="1"/>
</dbReference>
<accession>H2YZ71</accession>
<dbReference type="PANTHER" id="PTHR47385:SF24">
    <property type="entry name" value="MUSCLE-SPECIFIC PROTEIN 20"/>
    <property type="match status" value="1"/>
</dbReference>
<protein>
    <recommendedName>
        <fullName evidence="2">Calponin-homology (CH) domain-containing protein</fullName>
    </recommendedName>
</protein>
<dbReference type="CDD" id="cd21207">
    <property type="entry name" value="CH_dMP20-like"/>
    <property type="match status" value="1"/>
</dbReference>
<dbReference type="Ensembl" id="ENSCSAVT00000010763.1">
    <property type="protein sequence ID" value="ENSCSAVP00000010633.1"/>
    <property type="gene ID" value="ENSCSAVG00000006253.1"/>
</dbReference>
<dbReference type="GO" id="GO:0051015">
    <property type="term" value="F:actin filament binding"/>
    <property type="evidence" value="ECO:0007669"/>
    <property type="project" value="TreeGrafter"/>
</dbReference>
<dbReference type="InterPro" id="IPR050606">
    <property type="entry name" value="Calponin-like"/>
</dbReference>
<evidence type="ECO:0000259" key="2">
    <source>
        <dbReference type="PROSITE" id="PS50021"/>
    </source>
</evidence>
<evidence type="ECO:0000313" key="3">
    <source>
        <dbReference type="Ensembl" id="ENSCSAVP00000010633.1"/>
    </source>
</evidence>
<reference evidence="3" key="2">
    <citation type="submission" date="2025-08" db="UniProtKB">
        <authorList>
            <consortium name="Ensembl"/>
        </authorList>
    </citation>
    <scope>IDENTIFICATION</scope>
</reference>
<dbReference type="GeneTree" id="ENSGT00940000170006"/>
<dbReference type="GO" id="GO:0015629">
    <property type="term" value="C:actin cytoskeleton"/>
    <property type="evidence" value="ECO:0007669"/>
    <property type="project" value="TreeGrafter"/>
</dbReference>
<dbReference type="OMA" id="KWLMDGI"/>
<dbReference type="GO" id="GO:0007015">
    <property type="term" value="P:actin filament organization"/>
    <property type="evidence" value="ECO:0007669"/>
    <property type="project" value="TreeGrafter"/>
</dbReference>
<name>H2YZ71_CIOSA</name>
<dbReference type="InterPro" id="IPR001715">
    <property type="entry name" value="CH_dom"/>
</dbReference>
<organism evidence="3 4">
    <name type="scientific">Ciona savignyi</name>
    <name type="common">Pacific transparent sea squirt</name>
    <dbReference type="NCBI Taxonomy" id="51511"/>
    <lineage>
        <taxon>Eukaryota</taxon>
        <taxon>Metazoa</taxon>
        <taxon>Chordata</taxon>
        <taxon>Tunicata</taxon>
        <taxon>Ascidiacea</taxon>
        <taxon>Phlebobranchia</taxon>
        <taxon>Cionidae</taxon>
        <taxon>Ciona</taxon>
    </lineage>
</organism>
<feature type="region of interest" description="Disordered" evidence="1">
    <location>
        <begin position="135"/>
        <end position="156"/>
    </location>
</feature>
<keyword evidence="4" id="KW-1185">Reference proteome</keyword>
<dbReference type="PROSITE" id="PS50021">
    <property type="entry name" value="CH"/>
    <property type="match status" value="1"/>
</dbReference>
<dbReference type="eggNOG" id="KOG2046">
    <property type="taxonomic scope" value="Eukaryota"/>
</dbReference>
<dbReference type="Proteomes" id="UP000007875">
    <property type="component" value="Unassembled WGS sequence"/>
</dbReference>
<dbReference type="PANTHER" id="PTHR47385">
    <property type="entry name" value="CALPONIN"/>
    <property type="match status" value="1"/>
</dbReference>
<dbReference type="STRING" id="51511.ENSCSAVP00000010633"/>
<evidence type="ECO:0000313" key="4">
    <source>
        <dbReference type="Proteomes" id="UP000007875"/>
    </source>
</evidence>
<feature type="domain" description="Calponin-homology (CH)" evidence="2">
    <location>
        <begin position="23"/>
        <end position="129"/>
    </location>
</feature>
<dbReference type="HOGENOM" id="CLU_055232_1_1_1"/>